<feature type="coiled-coil region" evidence="1">
    <location>
        <begin position="307"/>
        <end position="334"/>
    </location>
</feature>
<feature type="signal peptide" evidence="2">
    <location>
        <begin position="1"/>
        <end position="26"/>
    </location>
</feature>
<organism evidence="3 4">
    <name type="scientific">Heterodera trifolii</name>
    <dbReference type="NCBI Taxonomy" id="157864"/>
    <lineage>
        <taxon>Eukaryota</taxon>
        <taxon>Metazoa</taxon>
        <taxon>Ecdysozoa</taxon>
        <taxon>Nematoda</taxon>
        <taxon>Chromadorea</taxon>
        <taxon>Rhabditida</taxon>
        <taxon>Tylenchina</taxon>
        <taxon>Tylenchomorpha</taxon>
        <taxon>Tylenchoidea</taxon>
        <taxon>Heteroderidae</taxon>
        <taxon>Heteroderinae</taxon>
        <taxon>Heterodera</taxon>
    </lineage>
</organism>
<keyword evidence="4" id="KW-1185">Reference proteome</keyword>
<evidence type="ECO:0000313" key="3">
    <source>
        <dbReference type="EMBL" id="KAL3104063.1"/>
    </source>
</evidence>
<sequence length="410" mass="46758">MLNANFVHSLLLLSLFSAFKVCTSIALDEWALSLHDSIAELERESIIIKQDSNELPPLRDIQSFEDKLRLFYYKLYNPPKFVIIKKYERRLLATVFSALSNCSELAKSISANAEIGDGGGEAADEHLMAMAKIRSLIMGFQTDFGTLFVEISMKKIGKCKWTSKMFPCIVAKINQIVAFAEHSGSYCDLSPFERATEMLNNLISRKELAKPSEEQAQRIVDKLVVELKIGIWENEVNAKMNNFEKPFVDIKGFFKFSSDLSAELAEINAAICKWPNSMNKKEELKGKIGKLISIAMEKSHFLKQLIVQKLDGLLKKATNAFEELKSKLEETKEADENFMKFNRKIIDIYSDKAMHMPDDVDFAVFGLLERTKRGELLLPTAFEELKKVIEHEKRRAIEAFEQRKGQAEKC</sequence>
<keyword evidence="2" id="KW-0732">Signal</keyword>
<reference evidence="3 4" key="1">
    <citation type="submission" date="2024-10" db="EMBL/GenBank/DDBJ databases">
        <authorList>
            <person name="Kim D."/>
        </authorList>
    </citation>
    <scope>NUCLEOTIDE SEQUENCE [LARGE SCALE GENOMIC DNA]</scope>
    <source>
        <strain evidence="3">BH-2024</strain>
    </source>
</reference>
<evidence type="ECO:0000256" key="1">
    <source>
        <dbReference type="SAM" id="Coils"/>
    </source>
</evidence>
<protein>
    <submittedName>
        <fullName evidence="3">Uncharacterized protein</fullName>
    </submittedName>
</protein>
<dbReference type="EMBL" id="JBICBT010000718">
    <property type="protein sequence ID" value="KAL3104063.1"/>
    <property type="molecule type" value="Genomic_DNA"/>
</dbReference>
<evidence type="ECO:0000256" key="2">
    <source>
        <dbReference type="SAM" id="SignalP"/>
    </source>
</evidence>
<evidence type="ECO:0000313" key="4">
    <source>
        <dbReference type="Proteomes" id="UP001620626"/>
    </source>
</evidence>
<feature type="chain" id="PRO_5044869640" evidence="2">
    <location>
        <begin position="27"/>
        <end position="410"/>
    </location>
</feature>
<proteinExistence type="predicted"/>
<keyword evidence="1" id="KW-0175">Coiled coil</keyword>
<accession>A0ABD2KMN7</accession>
<dbReference type="AlphaFoldDB" id="A0ABD2KMN7"/>
<dbReference type="Proteomes" id="UP001620626">
    <property type="component" value="Unassembled WGS sequence"/>
</dbReference>
<name>A0ABD2KMN7_9BILA</name>
<comment type="caution">
    <text evidence="3">The sequence shown here is derived from an EMBL/GenBank/DDBJ whole genome shotgun (WGS) entry which is preliminary data.</text>
</comment>
<gene>
    <name evidence="3" type="ORF">niasHT_029349</name>
</gene>